<dbReference type="STRING" id="235985.SAMN05414137_13739"/>
<proteinExistence type="predicted"/>
<dbReference type="EMBL" id="FOAZ01000037">
    <property type="protein sequence ID" value="SEM61399.1"/>
    <property type="molecule type" value="Genomic_DNA"/>
</dbReference>
<evidence type="ECO:0000313" key="3">
    <source>
        <dbReference type="EMBL" id="SEM61399.1"/>
    </source>
</evidence>
<feature type="region of interest" description="Disordered" evidence="1">
    <location>
        <begin position="412"/>
        <end position="533"/>
    </location>
</feature>
<dbReference type="AlphaFoldDB" id="A0A1H7ZV72"/>
<evidence type="ECO:0000256" key="2">
    <source>
        <dbReference type="SAM" id="Phobius"/>
    </source>
</evidence>
<accession>A0A1H7ZV72</accession>
<feature type="compositionally biased region" description="Low complexity" evidence="1">
    <location>
        <begin position="488"/>
        <end position="513"/>
    </location>
</feature>
<keyword evidence="2" id="KW-1133">Transmembrane helix</keyword>
<sequence length="621" mass="60527">MLSHRSTRSRGTARRRRPRRRLPLLAGLLTALLGLVALVGSALAVTAPGTPAAAQPPATPNPDCTLRVPAAPLTAAGLASPYQLTATDAANGPCHEADPAQSAFVQATVLDPATGAVSVYDPLVVDRGTRPARAPVVPKLPAHAVVGIWFGFNGTNLTLRGNTTAGRCVNGTGGSVFGQFAYCNAPAFFSAARGAERTGRLKVPPLGVGRDGAPCPTTRDFGIVDQDQSDNVTTAYLATPGGRTAQRTAAATRALGPQGAVALLNGSDNLLLTAFVDPALGCTPWTAPDQADPGHSATSLALDELQAAADQAAPVALVPRNDPMVLGAGGRQSRTKTDLYRVGVDQPGLGRGTGTDPGDGPTYCTRLAAGAATRLAADAQLFTASPSPTAGQNLQDFLSQRLTASLQNLGCPQAAAPSTSASPSGGATGAPTAPGMPSGTPTVSSSASGAGAAPSDPATGMASASGAASVPATAPGGGTNSASPKSVPPVGAGTPAAQAAGGAGDPVGSAVAGSGAGGRTGPAPVGQASGGAGAPTFVPVGDVVPSPVPVGEGATASASAGTGMIGTATMVAAPSAKATPTHGRLADTGASPRLWPYAGLALSLLLLGCAARLLAAGGRRH</sequence>
<gene>
    <name evidence="3" type="ORF">SAMN05414137_13739</name>
</gene>
<evidence type="ECO:0000256" key="1">
    <source>
        <dbReference type="SAM" id="MobiDB-lite"/>
    </source>
</evidence>
<evidence type="ECO:0000313" key="4">
    <source>
        <dbReference type="Proteomes" id="UP000183015"/>
    </source>
</evidence>
<keyword evidence="2" id="KW-0472">Membrane</keyword>
<dbReference type="eggNOG" id="ENOG502ZB6H">
    <property type="taxonomic scope" value="Bacteria"/>
</dbReference>
<keyword evidence="4" id="KW-1185">Reference proteome</keyword>
<dbReference type="RefSeq" id="WP_063773412.1">
    <property type="nucleotide sequence ID" value="NZ_BBPN01000070.1"/>
</dbReference>
<reference evidence="4" key="1">
    <citation type="submission" date="2016-10" db="EMBL/GenBank/DDBJ databases">
        <authorList>
            <person name="Varghese N."/>
        </authorList>
    </citation>
    <scope>NUCLEOTIDE SEQUENCE [LARGE SCALE GENOMIC DNA]</scope>
    <source>
        <strain evidence="4">DSM 45096 / BCRC 16803 / CGMCC 4.1857 / CIP 109030 / JCM 12277 / KCTC 19219 / NBRC 100920 / 33214</strain>
    </source>
</reference>
<feature type="compositionally biased region" description="Low complexity" evidence="1">
    <location>
        <begin position="414"/>
        <end position="474"/>
    </location>
</feature>
<keyword evidence="2" id="KW-0812">Transmembrane</keyword>
<dbReference type="Proteomes" id="UP000183015">
    <property type="component" value="Unassembled WGS sequence"/>
</dbReference>
<feature type="transmembrane region" description="Helical" evidence="2">
    <location>
        <begin position="594"/>
        <end position="615"/>
    </location>
</feature>
<protein>
    <submittedName>
        <fullName evidence="3">Uncharacterized protein</fullName>
    </submittedName>
</protein>
<organism evidence="3 4">
    <name type="scientific">Streptacidiphilus jiangxiensis</name>
    <dbReference type="NCBI Taxonomy" id="235985"/>
    <lineage>
        <taxon>Bacteria</taxon>
        <taxon>Bacillati</taxon>
        <taxon>Actinomycetota</taxon>
        <taxon>Actinomycetes</taxon>
        <taxon>Kitasatosporales</taxon>
        <taxon>Streptomycetaceae</taxon>
        <taxon>Streptacidiphilus</taxon>
    </lineage>
</organism>
<name>A0A1H7ZV72_STRJI</name>